<protein>
    <submittedName>
        <fullName evidence="1">Uncharacterized protein</fullName>
    </submittedName>
</protein>
<name>A0A396AM22_9FIRM</name>
<dbReference type="RefSeq" id="WP_118092010.1">
    <property type="nucleotide sequence ID" value="NZ_QRHP01000001.1"/>
</dbReference>
<dbReference type="EMBL" id="QRHP01000001">
    <property type="protein sequence ID" value="RHF87333.1"/>
    <property type="molecule type" value="Genomic_DNA"/>
</dbReference>
<evidence type="ECO:0000313" key="1">
    <source>
        <dbReference type="EMBL" id="RHD05884.1"/>
    </source>
</evidence>
<accession>A0A396AM22</accession>
<dbReference type="EMBL" id="QSIQ01000002">
    <property type="protein sequence ID" value="RHD05884.1"/>
    <property type="molecule type" value="Genomic_DNA"/>
</dbReference>
<gene>
    <name evidence="2" type="ORF">DW654_00740</name>
    <name evidence="1" type="ORF">DW813_02855</name>
</gene>
<evidence type="ECO:0000313" key="3">
    <source>
        <dbReference type="Proteomes" id="UP000266391"/>
    </source>
</evidence>
<comment type="caution">
    <text evidence="1">The sequence shown here is derived from an EMBL/GenBank/DDBJ whole genome shotgun (WGS) entry which is preliminary data.</text>
</comment>
<dbReference type="Proteomes" id="UP000266391">
    <property type="component" value="Unassembled WGS sequence"/>
</dbReference>
<reference evidence="3 4" key="1">
    <citation type="submission" date="2018-08" db="EMBL/GenBank/DDBJ databases">
        <title>A genome reference for cultivated species of the human gut microbiota.</title>
        <authorList>
            <person name="Zou Y."/>
            <person name="Xue W."/>
            <person name="Luo G."/>
        </authorList>
    </citation>
    <scope>NUCLEOTIDE SEQUENCE [LARGE SCALE GENOMIC DNA]</scope>
    <source>
        <strain evidence="2 4">AM23-23AC</strain>
        <strain evidence="1 3">AM32-8LB</strain>
    </source>
</reference>
<dbReference type="Pfam" id="PF20012">
    <property type="entry name" value="GAP1-N1"/>
    <property type="match status" value="1"/>
</dbReference>
<evidence type="ECO:0000313" key="2">
    <source>
        <dbReference type="EMBL" id="RHF87333.1"/>
    </source>
</evidence>
<dbReference type="Proteomes" id="UP000283701">
    <property type="component" value="Unassembled WGS sequence"/>
</dbReference>
<evidence type="ECO:0000313" key="4">
    <source>
        <dbReference type="Proteomes" id="UP000283701"/>
    </source>
</evidence>
<organism evidence="1 3">
    <name type="scientific">Roseburia inulinivorans</name>
    <dbReference type="NCBI Taxonomy" id="360807"/>
    <lineage>
        <taxon>Bacteria</taxon>
        <taxon>Bacillati</taxon>
        <taxon>Bacillota</taxon>
        <taxon>Clostridia</taxon>
        <taxon>Lachnospirales</taxon>
        <taxon>Lachnospiraceae</taxon>
        <taxon>Roseburia</taxon>
    </lineage>
</organism>
<proteinExistence type="predicted"/>
<dbReference type="AlphaFoldDB" id="A0A396AM22"/>
<sequence>MIVDEFYVEQTLHGYSNGHRLLQASLKLSEQDSKKMMILSDLSGNEFVNGFERYFTGYNLDNNHIVLACTWYAEEMKRPGCVWTHSLIFDVKDLYLASEDITSIIAMFKKPDKDSDFLSYSNPLKFERSSTEELDENNLKYLIWCVWGNRRPLIIFDDVSTNFEKEMIFLFLAQHDLLEEDFSFCTGSVALRVYGGKTLQLQIVPRKISRSKLHIGEKTYEAKDKNVIKNYPLWVNKMFDNLKKNGLKKYRKFVAGFSKDYKQPMYVSAFMKLYVGSRADEKEASLVTLLEMACAIFEDKKKICNEILTLYSKNYFSSWCGKEDYNEVLDYFINNRWLDISSIDLRRMLREGYISDYTGSQRLLKNIIKGEENSLNEVLLKAYTDIIPNNEFVDFTGLEYDCCSTLISIKNEFAICQEIWRRSKGYQQGIIRCLSRKEERLDKKIIQIVLQTSEYDLSYDLYRVYEKECIQVYWDYLLDNRESKKVKGIIDIVKDDTESEVKLILCYLTERDILLFLVSLVDPYDKEIQRLSKEDVNRIYNTIIENNCAETEKEILAKFLLPICILEDYMLETEIAKFSFDIVNGLLATQNFPENEWDKLEKILPEVAYYNNWDRCKRLRKGFRKKGYTFIEKSEEEELPTYLL</sequence>